<reference evidence="7" key="1">
    <citation type="journal article" date="2019" name="Int. J. Syst. Evol. Microbiol.">
        <title>The Global Catalogue of Microorganisms (GCM) 10K type strain sequencing project: providing services to taxonomists for standard genome sequencing and annotation.</title>
        <authorList>
            <consortium name="The Broad Institute Genomics Platform"/>
            <consortium name="The Broad Institute Genome Sequencing Center for Infectious Disease"/>
            <person name="Wu L."/>
            <person name="Ma J."/>
        </authorList>
    </citation>
    <scope>NUCLEOTIDE SEQUENCE [LARGE SCALE GENOMIC DNA]</scope>
    <source>
        <strain evidence="7">JCM 8201</strain>
    </source>
</reference>
<proteinExistence type="predicted"/>
<gene>
    <name evidence="6" type="ORF">GCM10010439_06650</name>
</gene>
<dbReference type="Gene3D" id="3.20.20.140">
    <property type="entry name" value="Metal-dependent hydrolases"/>
    <property type="match status" value="1"/>
</dbReference>
<evidence type="ECO:0000256" key="3">
    <source>
        <dbReference type="ARBA" id="ARBA00022833"/>
    </source>
</evidence>
<dbReference type="RefSeq" id="WP_344448610.1">
    <property type="nucleotide sequence ID" value="NZ_BAAATZ010000003.1"/>
</dbReference>
<feature type="domain" description="Aminodeoxyfutalosine deaminase/Imidazolonepropionase-like composite" evidence="5">
    <location>
        <begin position="24"/>
        <end position="48"/>
    </location>
</feature>
<evidence type="ECO:0000259" key="4">
    <source>
        <dbReference type="Pfam" id="PF01979"/>
    </source>
</evidence>
<evidence type="ECO:0000313" key="6">
    <source>
        <dbReference type="EMBL" id="GAA2719914.1"/>
    </source>
</evidence>
<keyword evidence="7" id="KW-1185">Reference proteome</keyword>
<keyword evidence="3" id="KW-0862">Zinc</keyword>
<evidence type="ECO:0000256" key="1">
    <source>
        <dbReference type="ARBA" id="ARBA00022723"/>
    </source>
</evidence>
<dbReference type="Proteomes" id="UP001501842">
    <property type="component" value="Unassembled WGS sequence"/>
</dbReference>
<comment type="caution">
    <text evidence="6">The sequence shown here is derived from an EMBL/GenBank/DDBJ whole genome shotgun (WGS) entry which is preliminary data.</text>
</comment>
<dbReference type="InterPro" id="IPR032466">
    <property type="entry name" value="Metal_Hydrolase"/>
</dbReference>
<keyword evidence="1" id="KW-0479">Metal-binding</keyword>
<dbReference type="Pfam" id="PF01979">
    <property type="entry name" value="Amidohydro_1"/>
    <property type="match status" value="1"/>
</dbReference>
<dbReference type="SUPFAM" id="SSF51556">
    <property type="entry name" value="Metallo-dependent hydrolases"/>
    <property type="match status" value="1"/>
</dbReference>
<evidence type="ECO:0000256" key="2">
    <source>
        <dbReference type="ARBA" id="ARBA00022801"/>
    </source>
</evidence>
<feature type="domain" description="Amidohydrolase-related" evidence="4">
    <location>
        <begin position="58"/>
        <end position="410"/>
    </location>
</feature>
<evidence type="ECO:0000313" key="7">
    <source>
        <dbReference type="Proteomes" id="UP001501842"/>
    </source>
</evidence>
<dbReference type="CDD" id="cd01298">
    <property type="entry name" value="ATZ_TRZ_like"/>
    <property type="match status" value="1"/>
</dbReference>
<dbReference type="InterPro" id="IPR050287">
    <property type="entry name" value="MTA/SAH_deaminase"/>
</dbReference>
<protein>
    <submittedName>
        <fullName evidence="6">Amidohydrolase family protein</fullName>
    </submittedName>
</protein>
<organism evidence="6 7">
    <name type="scientific">Actinocorallia aurantiaca</name>
    <dbReference type="NCBI Taxonomy" id="46204"/>
    <lineage>
        <taxon>Bacteria</taxon>
        <taxon>Bacillati</taxon>
        <taxon>Actinomycetota</taxon>
        <taxon>Actinomycetes</taxon>
        <taxon>Streptosporangiales</taxon>
        <taxon>Thermomonosporaceae</taxon>
        <taxon>Actinocorallia</taxon>
    </lineage>
</organism>
<evidence type="ECO:0000259" key="5">
    <source>
        <dbReference type="Pfam" id="PF22039"/>
    </source>
</evidence>
<sequence>MSGKTLIRGAYVLTGGPDGALRDAAVLVEGRVIAAVGPYAELKAAHPDSAELGGPHDLVLPGFVNTHGHFSEGLITGLAEGYTLWEWIHALIDPVVPHLDRASAHMGTMLSGIQMLRSGITTANDMFCSDPGAAEPLTPGVVAALDELNLRGVVSFGAGDTRVRSVTAQLEEHSALLEAAEASRLSTFRVGVGAVGGQSEELFAASVELAVGGGHGVHIHLQEVREEVTATFQRYGATPIAHCAQEGLFGAPTLAAHCVWVDRHDRRLLAEHNVGVAHNPVSNMILASGAAPVMEMRELGVNVGIGVDGAASNDGQDMLQAIKSAALLARVHAMQATAMTAREAFEMATIGGARALEMDDLIGSLEVGKAADVVVLDGSSPTLANIHDPYQAVVYVAGSREVKDVLVDGRPSVANGEVVTVDTVEIAERSRPMARDLVRKAGLAHLSELAR</sequence>
<dbReference type="PANTHER" id="PTHR43794:SF11">
    <property type="entry name" value="AMIDOHYDROLASE-RELATED DOMAIN-CONTAINING PROTEIN"/>
    <property type="match status" value="1"/>
</dbReference>
<dbReference type="InterPro" id="IPR054418">
    <property type="entry name" value="MQNX/HUTI_composite_N"/>
</dbReference>
<dbReference type="Gene3D" id="2.30.40.10">
    <property type="entry name" value="Urease, subunit C, domain 1"/>
    <property type="match status" value="1"/>
</dbReference>
<dbReference type="PANTHER" id="PTHR43794">
    <property type="entry name" value="AMINOHYDROLASE SSNA-RELATED"/>
    <property type="match status" value="1"/>
</dbReference>
<dbReference type="InterPro" id="IPR006680">
    <property type="entry name" value="Amidohydro-rel"/>
</dbReference>
<dbReference type="Pfam" id="PF22039">
    <property type="entry name" value="HUTI_composite_bact"/>
    <property type="match status" value="1"/>
</dbReference>
<dbReference type="SUPFAM" id="SSF51338">
    <property type="entry name" value="Composite domain of metallo-dependent hydrolases"/>
    <property type="match status" value="1"/>
</dbReference>
<keyword evidence="2" id="KW-0378">Hydrolase</keyword>
<accession>A0ABP6GB15</accession>
<name>A0ABP6GB15_9ACTN</name>
<dbReference type="EMBL" id="BAAATZ010000003">
    <property type="protein sequence ID" value="GAA2719914.1"/>
    <property type="molecule type" value="Genomic_DNA"/>
</dbReference>
<dbReference type="InterPro" id="IPR011059">
    <property type="entry name" value="Metal-dep_hydrolase_composite"/>
</dbReference>